<keyword evidence="13" id="KW-1185">Reference proteome</keyword>
<dbReference type="PROSITE" id="PS51449">
    <property type="entry name" value="MTTASE_N"/>
    <property type="match status" value="1"/>
</dbReference>
<dbReference type="InterPro" id="IPR005839">
    <property type="entry name" value="Methylthiotransferase"/>
</dbReference>
<dbReference type="InterPro" id="IPR006638">
    <property type="entry name" value="Elp3/MiaA/NifB-like_rSAM"/>
</dbReference>
<evidence type="ECO:0000313" key="13">
    <source>
        <dbReference type="Proteomes" id="UP000249375"/>
    </source>
</evidence>
<dbReference type="InterPro" id="IPR020612">
    <property type="entry name" value="Methylthiotransferase_CS"/>
</dbReference>
<keyword evidence="7" id="KW-0479">Metal-binding</keyword>
<evidence type="ECO:0000256" key="4">
    <source>
        <dbReference type="ARBA" id="ARBA00022679"/>
    </source>
</evidence>
<feature type="domain" description="Radical SAM core" evidence="11">
    <location>
        <begin position="148"/>
        <end position="376"/>
    </location>
</feature>
<dbReference type="InterPro" id="IPR013848">
    <property type="entry name" value="Methylthiotransferase_N"/>
</dbReference>
<dbReference type="PANTHER" id="PTHR11918:SF45">
    <property type="entry name" value="THREONYLCARBAMOYLADENOSINE TRNA METHYLTHIOTRANSFERASE"/>
    <property type="match status" value="1"/>
</dbReference>
<accession>A0A5P8E9S5</accession>
<dbReference type="AlphaFoldDB" id="A0A5P8E9S5"/>
<dbReference type="InterPro" id="IPR058240">
    <property type="entry name" value="rSAM_sf"/>
</dbReference>
<evidence type="ECO:0000256" key="9">
    <source>
        <dbReference type="ARBA" id="ARBA00023014"/>
    </source>
</evidence>
<proteinExistence type="predicted"/>
<name>A0A5P8E9S5_9BACT</name>
<dbReference type="FunFam" id="3.80.30.20:FF:000006">
    <property type="entry name" value="MiaB-like tRNA modifying enzyme"/>
    <property type="match status" value="1"/>
</dbReference>
<dbReference type="FunFam" id="3.40.50.12160:FF:000004">
    <property type="entry name" value="Threonylcarbamoyladenosine tRNA methylthiotransferase MtaB"/>
    <property type="match status" value="1"/>
</dbReference>
<keyword evidence="9" id="KW-0411">Iron-sulfur</keyword>
<evidence type="ECO:0000259" key="10">
    <source>
        <dbReference type="PROSITE" id="PS51449"/>
    </source>
</evidence>
<dbReference type="RefSeq" id="WP_111897293.1">
    <property type="nucleotide sequence ID" value="NZ_CP033459.1"/>
</dbReference>
<dbReference type="EMBL" id="CP033459">
    <property type="protein sequence ID" value="QFQ13722.1"/>
    <property type="molecule type" value="Genomic_DNA"/>
</dbReference>
<reference evidence="12 13" key="1">
    <citation type="submission" date="2018-11" db="EMBL/GenBank/DDBJ databases">
        <authorList>
            <person name="Na S.W."/>
            <person name="Baik M."/>
        </authorList>
    </citation>
    <scope>NUCLEOTIDE SEQUENCE [LARGE SCALE GENOMIC DNA]</scope>
    <source>
        <strain evidence="12 13">E39</strain>
    </source>
</reference>
<dbReference type="SFLD" id="SFLDS00029">
    <property type="entry name" value="Radical_SAM"/>
    <property type="match status" value="1"/>
</dbReference>
<evidence type="ECO:0000256" key="3">
    <source>
        <dbReference type="ARBA" id="ARBA00022490"/>
    </source>
</evidence>
<dbReference type="CDD" id="cd01335">
    <property type="entry name" value="Radical_SAM"/>
    <property type="match status" value="1"/>
</dbReference>
<keyword evidence="2" id="KW-0004">4Fe-4S</keyword>
<dbReference type="SUPFAM" id="SSF102114">
    <property type="entry name" value="Radical SAM enzymes"/>
    <property type="match status" value="1"/>
</dbReference>
<evidence type="ECO:0000256" key="1">
    <source>
        <dbReference type="ARBA" id="ARBA00001966"/>
    </source>
</evidence>
<evidence type="ECO:0000313" key="12">
    <source>
        <dbReference type="EMBL" id="QFQ13722.1"/>
    </source>
</evidence>
<dbReference type="Pfam" id="PF00919">
    <property type="entry name" value="UPF0004"/>
    <property type="match status" value="1"/>
</dbReference>
<evidence type="ECO:0000259" key="11">
    <source>
        <dbReference type="PROSITE" id="PS51918"/>
    </source>
</evidence>
<dbReference type="InterPro" id="IPR006467">
    <property type="entry name" value="MiaB-like_bact"/>
</dbReference>
<dbReference type="PROSITE" id="PS01278">
    <property type="entry name" value="MTTASE_RADICAL"/>
    <property type="match status" value="1"/>
</dbReference>
<keyword evidence="5" id="KW-0949">S-adenosyl-L-methionine</keyword>
<dbReference type="PROSITE" id="PS51918">
    <property type="entry name" value="RADICAL_SAM"/>
    <property type="match status" value="1"/>
</dbReference>
<dbReference type="Pfam" id="PF04055">
    <property type="entry name" value="Radical_SAM"/>
    <property type="match status" value="1"/>
</dbReference>
<gene>
    <name evidence="12" type="primary">mtaB</name>
    <name evidence="12" type="ORF">C7Y71_005025</name>
</gene>
<evidence type="ECO:0000256" key="6">
    <source>
        <dbReference type="ARBA" id="ARBA00022694"/>
    </source>
</evidence>
<dbReference type="NCBIfam" id="TIGR01579">
    <property type="entry name" value="MiaB-like-C"/>
    <property type="match status" value="1"/>
</dbReference>
<keyword evidence="4 12" id="KW-0808">Transferase</keyword>
<dbReference type="Gene3D" id="3.80.30.20">
    <property type="entry name" value="tm_1862 like domain"/>
    <property type="match status" value="1"/>
</dbReference>
<feature type="domain" description="MTTase N-terminal" evidence="10">
    <location>
        <begin position="8"/>
        <end position="120"/>
    </location>
</feature>
<evidence type="ECO:0000256" key="8">
    <source>
        <dbReference type="ARBA" id="ARBA00023004"/>
    </source>
</evidence>
<dbReference type="SFLD" id="SFLDG01082">
    <property type="entry name" value="B12-binding_domain_containing"/>
    <property type="match status" value="1"/>
</dbReference>
<protein>
    <submittedName>
        <fullName evidence="12">tRNA (N(6)-L-threonylcarbamoyladenosine(37)-C(2))-methylthiotransferase MtaB</fullName>
    </submittedName>
</protein>
<keyword evidence="3" id="KW-0963">Cytoplasm</keyword>
<dbReference type="KEGG" id="alq:C7Y71_005025"/>
<dbReference type="InterPro" id="IPR038135">
    <property type="entry name" value="Methylthiotransferase_N_sf"/>
</dbReference>
<dbReference type="NCBIfam" id="TIGR00089">
    <property type="entry name" value="MiaB/RimO family radical SAM methylthiotransferase"/>
    <property type="match status" value="1"/>
</dbReference>
<dbReference type="SMART" id="SM00729">
    <property type="entry name" value="Elp3"/>
    <property type="match status" value="1"/>
</dbReference>
<sequence>MENSLYNKTAKYATLGCKLNFAETSTLRDRMEAEGVRTAEQQECADICIVNTCSVTDMADHKCRQAINRLARENPGCVMVVIGCYAQLKPQEIARFDNVDLVLGMEQKGEVIPHLKALIGRKATLGTCHEAIAVPLKDIRTFVPSCSRGNRTRYFLKVQDGCNYYCTYCTIPIARGRSRSGTIAQMVRQAEDVAAAGGKEIVITGVNIGDFGQGTNEDFFGLIQALDKVEGIERYRISSIEPNLLTDEIIDFCASSRAFMPHFHIPLQSGSDTVLRLMHRRYDTDLFAEKMRKVMTVRPDTFIGVDVIVGTRGETDECFEETYNFIKSLDIAQLHVFSYSERPGTKALEIPHIVDKATKHERSQRLITLSEEKRKAFYQRFIGTNRKVLWEHTREGLPLQGWTDNYIRVEAPDADENVVLGRTDNRLTTEKLGNFNPDSSALMAIK</sequence>
<dbReference type="Proteomes" id="UP000249375">
    <property type="component" value="Chromosome"/>
</dbReference>
<dbReference type="GO" id="GO:0035598">
    <property type="term" value="F:tRNA (N(6)-L-threonylcarbamoyladenosine(37)-C(2))-methylthiotransferase activity"/>
    <property type="evidence" value="ECO:0007669"/>
    <property type="project" value="TreeGrafter"/>
</dbReference>
<dbReference type="PANTHER" id="PTHR11918">
    <property type="entry name" value="RADICAL SAM PROTEINS"/>
    <property type="match status" value="1"/>
</dbReference>
<dbReference type="OrthoDB" id="9805215at2"/>
<keyword evidence="6" id="KW-0819">tRNA processing</keyword>
<evidence type="ECO:0000256" key="2">
    <source>
        <dbReference type="ARBA" id="ARBA00022485"/>
    </source>
</evidence>
<evidence type="ECO:0000256" key="7">
    <source>
        <dbReference type="ARBA" id="ARBA00022723"/>
    </source>
</evidence>
<dbReference type="InterPro" id="IPR023404">
    <property type="entry name" value="rSAM_horseshoe"/>
</dbReference>
<comment type="cofactor">
    <cofactor evidence="1">
        <name>[4Fe-4S] cluster</name>
        <dbReference type="ChEBI" id="CHEBI:49883"/>
    </cofactor>
</comment>
<keyword evidence="8" id="KW-0408">Iron</keyword>
<dbReference type="SFLD" id="SFLDG01061">
    <property type="entry name" value="methylthiotransferase"/>
    <property type="match status" value="1"/>
</dbReference>
<dbReference type="GO" id="GO:0046872">
    <property type="term" value="F:metal ion binding"/>
    <property type="evidence" value="ECO:0007669"/>
    <property type="project" value="UniProtKB-KW"/>
</dbReference>
<dbReference type="GO" id="GO:0051539">
    <property type="term" value="F:4 iron, 4 sulfur cluster binding"/>
    <property type="evidence" value="ECO:0007669"/>
    <property type="project" value="UniProtKB-KW"/>
</dbReference>
<organism evidence="12 13">
    <name type="scientific">Pseudoprevotella muciniphila</name>
    <dbReference type="NCBI Taxonomy" id="2133944"/>
    <lineage>
        <taxon>Bacteria</taxon>
        <taxon>Pseudomonadati</taxon>
        <taxon>Bacteroidota</taxon>
        <taxon>Bacteroidia</taxon>
        <taxon>Bacteroidales</taxon>
        <taxon>Prevotellaceae</taxon>
        <taxon>Pseudoprevotella</taxon>
    </lineage>
</organism>
<evidence type="ECO:0000256" key="5">
    <source>
        <dbReference type="ARBA" id="ARBA00022691"/>
    </source>
</evidence>
<dbReference type="Gene3D" id="3.40.50.12160">
    <property type="entry name" value="Methylthiotransferase, N-terminal domain"/>
    <property type="match status" value="1"/>
</dbReference>
<dbReference type="InterPro" id="IPR007197">
    <property type="entry name" value="rSAM"/>
</dbReference>